<feature type="region of interest" description="Disordered" evidence="1">
    <location>
        <begin position="158"/>
        <end position="196"/>
    </location>
</feature>
<sequence>MNGVRELTSRNSHEMTKYRQAERCEGESESMQKCMKVEDKRGFRWIELMMRGCGNLCSRIAAAFGSIVSRSHNSPFSPLPFVLCLSLSCRHSYRRSREWRNGQRNGRANPHTHIKQFAQLPLLQKGIYQIAIPFAIHKLYREGEAKAFRLESVVTKPENGNKTDRFQEEATEKKTGTGNGMECNGADKWVDDCGLS</sequence>
<feature type="compositionally biased region" description="Basic and acidic residues" evidence="1">
    <location>
        <begin position="7"/>
        <end position="24"/>
    </location>
</feature>
<reference evidence="2 3" key="1">
    <citation type="journal article" date="2017" name="Curr. Biol.">
        <title>Genome architecture and evolution of a unichromosomal asexual nematode.</title>
        <authorList>
            <person name="Fradin H."/>
            <person name="Zegar C."/>
            <person name="Gutwein M."/>
            <person name="Lucas J."/>
            <person name="Kovtun M."/>
            <person name="Corcoran D."/>
            <person name="Baugh L.R."/>
            <person name="Kiontke K."/>
            <person name="Gunsalus K."/>
            <person name="Fitch D.H."/>
            <person name="Piano F."/>
        </authorList>
    </citation>
    <scope>NUCLEOTIDE SEQUENCE [LARGE SCALE GENOMIC DNA]</scope>
    <source>
        <strain evidence="2">PF1309</strain>
    </source>
</reference>
<gene>
    <name evidence="2" type="ORF">WR25_25520</name>
</gene>
<accession>A0A2A2JFF5</accession>
<dbReference type="EMBL" id="LIAE01010465">
    <property type="protein sequence ID" value="PAV60508.1"/>
    <property type="molecule type" value="Genomic_DNA"/>
</dbReference>
<dbReference type="Proteomes" id="UP000218231">
    <property type="component" value="Unassembled WGS sequence"/>
</dbReference>
<evidence type="ECO:0000256" key="1">
    <source>
        <dbReference type="SAM" id="MobiDB-lite"/>
    </source>
</evidence>
<proteinExistence type="predicted"/>
<evidence type="ECO:0000313" key="3">
    <source>
        <dbReference type="Proteomes" id="UP000218231"/>
    </source>
</evidence>
<evidence type="ECO:0000313" key="2">
    <source>
        <dbReference type="EMBL" id="PAV60508.1"/>
    </source>
</evidence>
<dbReference type="AlphaFoldDB" id="A0A2A2JFF5"/>
<name>A0A2A2JFF5_9BILA</name>
<feature type="compositionally biased region" description="Basic and acidic residues" evidence="1">
    <location>
        <begin position="159"/>
        <end position="175"/>
    </location>
</feature>
<feature type="region of interest" description="Disordered" evidence="1">
    <location>
        <begin position="1"/>
        <end position="24"/>
    </location>
</feature>
<protein>
    <submittedName>
        <fullName evidence="2">Uncharacterized protein</fullName>
    </submittedName>
</protein>
<comment type="caution">
    <text evidence="2">The sequence shown here is derived from an EMBL/GenBank/DDBJ whole genome shotgun (WGS) entry which is preliminary data.</text>
</comment>
<keyword evidence="3" id="KW-1185">Reference proteome</keyword>
<organism evidence="2 3">
    <name type="scientific">Diploscapter pachys</name>
    <dbReference type="NCBI Taxonomy" id="2018661"/>
    <lineage>
        <taxon>Eukaryota</taxon>
        <taxon>Metazoa</taxon>
        <taxon>Ecdysozoa</taxon>
        <taxon>Nematoda</taxon>
        <taxon>Chromadorea</taxon>
        <taxon>Rhabditida</taxon>
        <taxon>Rhabditina</taxon>
        <taxon>Rhabditomorpha</taxon>
        <taxon>Rhabditoidea</taxon>
        <taxon>Rhabditidae</taxon>
        <taxon>Diploscapter</taxon>
    </lineage>
</organism>